<dbReference type="SUPFAM" id="SSF55961">
    <property type="entry name" value="Bet v1-like"/>
    <property type="match status" value="1"/>
</dbReference>
<name>A0A399SHA4_9BACT</name>
<comment type="similarity">
    <text evidence="1">Belongs to the AHA1 family.</text>
</comment>
<dbReference type="Gene3D" id="3.30.530.20">
    <property type="match status" value="1"/>
</dbReference>
<dbReference type="OrthoDB" id="287565at2"/>
<dbReference type="Proteomes" id="UP000266005">
    <property type="component" value="Unassembled WGS sequence"/>
</dbReference>
<evidence type="ECO:0000259" key="2">
    <source>
        <dbReference type="Pfam" id="PF08327"/>
    </source>
</evidence>
<keyword evidence="4" id="KW-1185">Reference proteome</keyword>
<evidence type="ECO:0000313" key="4">
    <source>
        <dbReference type="Proteomes" id="UP000266005"/>
    </source>
</evidence>
<reference evidence="4" key="1">
    <citation type="submission" date="2018-08" db="EMBL/GenBank/DDBJ databases">
        <title>Mucilaginibacter sp. MYSH2.</title>
        <authorList>
            <person name="Seo T."/>
        </authorList>
    </citation>
    <scope>NUCLEOTIDE SEQUENCE [LARGE SCALE GENOMIC DNA]</scope>
    <source>
        <strain evidence="4">KIRAN</strain>
    </source>
</reference>
<dbReference type="EMBL" id="QWGE01000001">
    <property type="protein sequence ID" value="RIJ42374.1"/>
    <property type="molecule type" value="Genomic_DNA"/>
</dbReference>
<comment type="caution">
    <text evidence="3">The sequence shown here is derived from an EMBL/GenBank/DDBJ whole genome shotgun (WGS) entry which is preliminary data.</text>
</comment>
<dbReference type="CDD" id="cd07814">
    <property type="entry name" value="SRPBCC_CalC_Aha1-like"/>
    <property type="match status" value="1"/>
</dbReference>
<evidence type="ECO:0000256" key="1">
    <source>
        <dbReference type="ARBA" id="ARBA00006817"/>
    </source>
</evidence>
<dbReference type="AlphaFoldDB" id="A0A399SHA4"/>
<dbReference type="InterPro" id="IPR023393">
    <property type="entry name" value="START-like_dom_sf"/>
</dbReference>
<dbReference type="Pfam" id="PF08327">
    <property type="entry name" value="AHSA1"/>
    <property type="match status" value="1"/>
</dbReference>
<evidence type="ECO:0000313" key="3">
    <source>
        <dbReference type="EMBL" id="RIJ42374.1"/>
    </source>
</evidence>
<accession>A0A399SHA4</accession>
<sequence length="153" mass="17646">MATIYHQVLIQASREAVYEAVTTQHGLSKWWIQDCTVKAEKGFINEFRMAGHGTNLMEVLALQPPTFVEWRCLNKNDPWTDTHLTFEITTKGDFTCLDFKHMGYPNPDHIYATCNFHWARHLAILKIYCETGISTLNQTEEEQQVKAVLEGKV</sequence>
<organism evidence="3 4">
    <name type="scientific">Pontibacter oryzae</name>
    <dbReference type="NCBI Taxonomy" id="2304593"/>
    <lineage>
        <taxon>Bacteria</taxon>
        <taxon>Pseudomonadati</taxon>
        <taxon>Bacteroidota</taxon>
        <taxon>Cytophagia</taxon>
        <taxon>Cytophagales</taxon>
        <taxon>Hymenobacteraceae</taxon>
        <taxon>Pontibacter</taxon>
    </lineage>
</organism>
<gene>
    <name evidence="3" type="ORF">D1627_00430</name>
</gene>
<dbReference type="InterPro" id="IPR013538">
    <property type="entry name" value="ASHA1/2-like_C"/>
</dbReference>
<protein>
    <submittedName>
        <fullName evidence="3">SRPBCC domain-containing protein</fullName>
    </submittedName>
</protein>
<proteinExistence type="inferred from homology"/>
<dbReference type="RefSeq" id="WP_119430258.1">
    <property type="nucleotide sequence ID" value="NZ_QWGE01000001.1"/>
</dbReference>
<feature type="domain" description="Activator of Hsp90 ATPase homologue 1/2-like C-terminal" evidence="2">
    <location>
        <begin position="12"/>
        <end position="129"/>
    </location>
</feature>